<dbReference type="Proteomes" id="UP000886824">
    <property type="component" value="Unassembled WGS sequence"/>
</dbReference>
<feature type="binding site" evidence="11">
    <location>
        <begin position="33"/>
        <end position="40"/>
    </location>
    <ligand>
        <name>ATP</name>
        <dbReference type="ChEBI" id="CHEBI:30616"/>
    </ligand>
</feature>
<keyword evidence="4 11" id="KW-0347">Helicase</keyword>
<dbReference type="GO" id="GO:0000725">
    <property type="term" value="P:recombinational repair"/>
    <property type="evidence" value="ECO:0007669"/>
    <property type="project" value="TreeGrafter"/>
</dbReference>
<dbReference type="GO" id="GO:0003677">
    <property type="term" value="F:DNA binding"/>
    <property type="evidence" value="ECO:0007669"/>
    <property type="project" value="UniProtKB-KW"/>
</dbReference>
<evidence type="ECO:0000256" key="3">
    <source>
        <dbReference type="ARBA" id="ARBA00022801"/>
    </source>
</evidence>
<evidence type="ECO:0000259" key="13">
    <source>
        <dbReference type="PROSITE" id="PS51217"/>
    </source>
</evidence>
<dbReference type="Pfam" id="PF13361">
    <property type="entry name" value="UvrD_C"/>
    <property type="match status" value="2"/>
</dbReference>
<dbReference type="PANTHER" id="PTHR11070">
    <property type="entry name" value="UVRD / RECB / PCRA DNA HELICASE FAMILY MEMBER"/>
    <property type="match status" value="1"/>
</dbReference>
<dbReference type="InterPro" id="IPR013986">
    <property type="entry name" value="DExx_box_DNA_helicase_dom_sf"/>
</dbReference>
<organism evidence="14 15">
    <name type="scientific">Candidatus Intestinimonas merdavium</name>
    <dbReference type="NCBI Taxonomy" id="2838622"/>
    <lineage>
        <taxon>Bacteria</taxon>
        <taxon>Bacillati</taxon>
        <taxon>Bacillota</taxon>
        <taxon>Clostridia</taxon>
        <taxon>Eubacteriales</taxon>
        <taxon>Intestinimonas</taxon>
    </lineage>
</organism>
<dbReference type="PANTHER" id="PTHR11070:SF2">
    <property type="entry name" value="ATP-DEPENDENT DNA HELICASE SRS2"/>
    <property type="match status" value="1"/>
</dbReference>
<dbReference type="InterPro" id="IPR014016">
    <property type="entry name" value="UvrD-like_ATP-bd"/>
</dbReference>
<reference evidence="14" key="2">
    <citation type="submission" date="2021-04" db="EMBL/GenBank/DDBJ databases">
        <authorList>
            <person name="Gilroy R."/>
        </authorList>
    </citation>
    <scope>NUCLEOTIDE SEQUENCE</scope>
    <source>
        <strain evidence="14">CHK33-7979</strain>
    </source>
</reference>
<evidence type="ECO:0000256" key="2">
    <source>
        <dbReference type="ARBA" id="ARBA00022741"/>
    </source>
</evidence>
<protein>
    <recommendedName>
        <fullName evidence="9">DNA 3'-5' helicase</fullName>
        <ecNumber evidence="9">5.6.2.4</ecNumber>
    </recommendedName>
</protein>
<evidence type="ECO:0000256" key="9">
    <source>
        <dbReference type="ARBA" id="ARBA00034808"/>
    </source>
</evidence>
<evidence type="ECO:0000256" key="1">
    <source>
        <dbReference type="ARBA" id="ARBA00009922"/>
    </source>
</evidence>
<keyword evidence="7" id="KW-0413">Isomerase</keyword>
<evidence type="ECO:0000256" key="6">
    <source>
        <dbReference type="ARBA" id="ARBA00023125"/>
    </source>
</evidence>
<dbReference type="Gene3D" id="1.10.486.10">
    <property type="entry name" value="PCRA, domain 4"/>
    <property type="match status" value="1"/>
</dbReference>
<comment type="similarity">
    <text evidence="1">Belongs to the helicase family. UvrD subfamily.</text>
</comment>
<evidence type="ECO:0000256" key="11">
    <source>
        <dbReference type="PROSITE-ProRule" id="PRU00560"/>
    </source>
</evidence>
<dbReference type="PROSITE" id="PS51198">
    <property type="entry name" value="UVRD_HELICASE_ATP_BIND"/>
    <property type="match status" value="1"/>
</dbReference>
<evidence type="ECO:0000256" key="8">
    <source>
        <dbReference type="ARBA" id="ARBA00034617"/>
    </source>
</evidence>
<feature type="domain" description="UvrD-like helicase ATP-binding" evidence="12">
    <location>
        <begin position="12"/>
        <end position="291"/>
    </location>
</feature>
<evidence type="ECO:0000256" key="10">
    <source>
        <dbReference type="ARBA" id="ARBA00048988"/>
    </source>
</evidence>
<dbReference type="InterPro" id="IPR027417">
    <property type="entry name" value="P-loop_NTPase"/>
</dbReference>
<dbReference type="Gene3D" id="3.40.50.300">
    <property type="entry name" value="P-loop containing nucleotide triphosphate hydrolases"/>
    <property type="match status" value="2"/>
</dbReference>
<accession>A0A9D1Z4K7</accession>
<reference evidence="14" key="1">
    <citation type="journal article" date="2021" name="PeerJ">
        <title>Extensive microbial diversity within the chicken gut microbiome revealed by metagenomics and culture.</title>
        <authorList>
            <person name="Gilroy R."/>
            <person name="Ravi A."/>
            <person name="Getino M."/>
            <person name="Pursley I."/>
            <person name="Horton D.L."/>
            <person name="Alikhan N.F."/>
            <person name="Baker D."/>
            <person name="Gharbi K."/>
            <person name="Hall N."/>
            <person name="Watson M."/>
            <person name="Adriaenssens E.M."/>
            <person name="Foster-Nyarko E."/>
            <person name="Jarju S."/>
            <person name="Secka A."/>
            <person name="Antonio M."/>
            <person name="Oren A."/>
            <person name="Chaudhuri R.R."/>
            <person name="La Ragione R."/>
            <person name="Hildebrand F."/>
            <person name="Pallen M.J."/>
        </authorList>
    </citation>
    <scope>NUCLEOTIDE SEQUENCE</scope>
    <source>
        <strain evidence="14">CHK33-7979</strain>
    </source>
</reference>
<name>A0A9D1Z4K7_9FIRM</name>
<gene>
    <name evidence="14" type="ORF">H9826_06205</name>
</gene>
<evidence type="ECO:0000256" key="7">
    <source>
        <dbReference type="ARBA" id="ARBA00023235"/>
    </source>
</evidence>
<evidence type="ECO:0000256" key="4">
    <source>
        <dbReference type="ARBA" id="ARBA00022806"/>
    </source>
</evidence>
<dbReference type="EC" id="5.6.2.4" evidence="9"/>
<dbReference type="Gene3D" id="1.10.10.160">
    <property type="match status" value="1"/>
</dbReference>
<keyword evidence="3 11" id="KW-0378">Hydrolase</keyword>
<evidence type="ECO:0000259" key="12">
    <source>
        <dbReference type="PROSITE" id="PS51198"/>
    </source>
</evidence>
<dbReference type="Pfam" id="PF00580">
    <property type="entry name" value="UvrD-helicase"/>
    <property type="match status" value="1"/>
</dbReference>
<proteinExistence type="inferred from homology"/>
<dbReference type="InterPro" id="IPR014017">
    <property type="entry name" value="DNA_helicase_UvrD-like_C"/>
</dbReference>
<sequence length="693" mass="78336">MTEEEFLARLPLDLSPQQRAAVCAAGGPVLLLAVPGSGKTTVLVARLGCLIHCRGVSPSEILTVTYTVSAAGDMARRFAALFGDDLARQLSFRTINGLCASIIHTYARRKGSEPFALADSEAQLNAVLRDLLVRTGADYPSEQQIKEARTHITYCKNMMLSEAHIHRHTVEGMDFPAVYFEYQDYLRRSRLMDFDDQMVFALRILRREPEILRHYRTRYRWLCLDEAQDTSKIQHVILALLAGEHRNLFLVGDEDQSVYGFRAAWPQALLRFEEDWPGAKVLLMETNYRSTGAIVSRADAFIRGNRDRRDKHMRTDNLPGEPIRRVVLSDYSRQARYLLQAAKDRTRSTAVLYRNNDSALPLIDLLEREGVPYACRQREGFFFTSPIVRDLTDILTLAYHPEDRERFLRVCWKLDLKIKKALLTGLLTRQRSGETVVEALLAGTGLTPWQVGRVKAFGTHLAKLPQMSSFAALRRIVNYMGYGDYLGEQRMDTNRLDVLLALAVQNPDPAGLLHRLEELRHLLSGGGRTEPVAFVLSTIHASKGLEYDRVLLIDAVEGVFPARRQEDASPQEARQALEEERRLFYVGATRAKHTLELLTYEKKFGEPVQDRFPFVSQLLGEPERSPQSADTPAPQWELDFIPGAAVVHRQFGPGVIQSRTGSIAVIHFDSAGPRRLDLTACRKGRLLRRADEG</sequence>
<evidence type="ECO:0000313" key="15">
    <source>
        <dbReference type="Proteomes" id="UP000886824"/>
    </source>
</evidence>
<keyword evidence="5 11" id="KW-0067">ATP-binding</keyword>
<comment type="catalytic activity">
    <reaction evidence="8">
        <text>Couples ATP hydrolysis with the unwinding of duplex DNA by translocating in the 3'-5' direction.</text>
        <dbReference type="EC" id="5.6.2.4"/>
    </reaction>
</comment>
<evidence type="ECO:0000313" key="14">
    <source>
        <dbReference type="EMBL" id="HIY73550.1"/>
    </source>
</evidence>
<comment type="catalytic activity">
    <reaction evidence="10">
        <text>ATP + H2O = ADP + phosphate + H(+)</text>
        <dbReference type="Rhea" id="RHEA:13065"/>
        <dbReference type="ChEBI" id="CHEBI:15377"/>
        <dbReference type="ChEBI" id="CHEBI:15378"/>
        <dbReference type="ChEBI" id="CHEBI:30616"/>
        <dbReference type="ChEBI" id="CHEBI:43474"/>
        <dbReference type="ChEBI" id="CHEBI:456216"/>
        <dbReference type="EC" id="5.6.2.4"/>
    </reaction>
</comment>
<dbReference type="SUPFAM" id="SSF52540">
    <property type="entry name" value="P-loop containing nucleoside triphosphate hydrolases"/>
    <property type="match status" value="1"/>
</dbReference>
<evidence type="ECO:0000256" key="5">
    <source>
        <dbReference type="ARBA" id="ARBA00022840"/>
    </source>
</evidence>
<dbReference type="GO" id="GO:0043138">
    <property type="term" value="F:3'-5' DNA helicase activity"/>
    <property type="evidence" value="ECO:0007669"/>
    <property type="project" value="UniProtKB-EC"/>
</dbReference>
<dbReference type="EMBL" id="DXCX01000064">
    <property type="protein sequence ID" value="HIY73550.1"/>
    <property type="molecule type" value="Genomic_DNA"/>
</dbReference>
<dbReference type="InterPro" id="IPR000212">
    <property type="entry name" value="DNA_helicase_UvrD/REP"/>
</dbReference>
<keyword evidence="6" id="KW-0238">DNA-binding</keyword>
<dbReference type="CDD" id="cd17932">
    <property type="entry name" value="DEXQc_UvrD"/>
    <property type="match status" value="1"/>
</dbReference>
<comment type="caution">
    <text evidence="14">The sequence shown here is derived from an EMBL/GenBank/DDBJ whole genome shotgun (WGS) entry which is preliminary data.</text>
</comment>
<feature type="domain" description="UvrD-like helicase C-terminal" evidence="13">
    <location>
        <begin position="292"/>
        <end position="544"/>
    </location>
</feature>
<keyword evidence="2 11" id="KW-0547">Nucleotide-binding</keyword>
<dbReference type="GO" id="GO:0016787">
    <property type="term" value="F:hydrolase activity"/>
    <property type="evidence" value="ECO:0007669"/>
    <property type="project" value="UniProtKB-UniRule"/>
</dbReference>
<dbReference type="GO" id="GO:0005524">
    <property type="term" value="F:ATP binding"/>
    <property type="evidence" value="ECO:0007669"/>
    <property type="project" value="UniProtKB-UniRule"/>
</dbReference>
<dbReference type="AlphaFoldDB" id="A0A9D1Z4K7"/>
<dbReference type="PROSITE" id="PS51217">
    <property type="entry name" value="UVRD_HELICASE_CTER"/>
    <property type="match status" value="1"/>
</dbReference>